<feature type="region of interest" description="Disordered" evidence="1">
    <location>
        <begin position="28"/>
        <end position="63"/>
    </location>
</feature>
<organism evidence="2 3">
    <name type="scientific">Candidatus Auribacter fodinae</name>
    <dbReference type="NCBI Taxonomy" id="2093366"/>
    <lineage>
        <taxon>Bacteria</taxon>
        <taxon>Pseudomonadati</taxon>
        <taxon>Candidatus Auribacterota</taxon>
        <taxon>Candidatus Auribacteria</taxon>
        <taxon>Candidatus Auribacterales</taxon>
        <taxon>Candidatus Auribacteraceae</taxon>
        <taxon>Candidatus Auribacter</taxon>
    </lineage>
</organism>
<evidence type="ECO:0000313" key="3">
    <source>
        <dbReference type="Proteomes" id="UP000266426"/>
    </source>
</evidence>
<gene>
    <name evidence="2" type="ORF">C4541_05290</name>
</gene>
<proteinExistence type="predicted"/>
<evidence type="ECO:0000256" key="1">
    <source>
        <dbReference type="SAM" id="MobiDB-lite"/>
    </source>
</evidence>
<accession>A0A3A4R4G9</accession>
<dbReference type="Proteomes" id="UP000266426">
    <property type="component" value="Unassembled WGS sequence"/>
</dbReference>
<feature type="compositionally biased region" description="Low complexity" evidence="1">
    <location>
        <begin position="28"/>
        <end position="40"/>
    </location>
</feature>
<sequence>MEQRDAIVRNLREISHFFLSESKPEAASAVAQPQASAQPVDPSKKNAVSHPKNGIQPEKQQNPSLYALPDEFVQNEPQKEPAVIYLVHNGEQQRILETAYRIGLRLAHHNIRCSIIGPHTFYYSIQNQISSSIDVTHKNMNNNAIDIAEFNAVTMAKPLTIIGRTDNTWGAQLKPHLEKSDIIFIADCSYSQIENLIQGKTAPSVIFFCKPSPEEAFNTYYRAKKLFQTNPHLWSGLIVTNASEQSEALKISGSISKTLVKYGYPSIHFLGNVCAPERSGFTADQQKEYGDIAQQLTRSLLRMPLPTRSE</sequence>
<protein>
    <submittedName>
        <fullName evidence="2">Uncharacterized protein</fullName>
    </submittedName>
</protein>
<comment type="caution">
    <text evidence="2">The sequence shown here is derived from an EMBL/GenBank/DDBJ whole genome shotgun (WGS) entry which is preliminary data.</text>
</comment>
<dbReference type="AlphaFoldDB" id="A0A3A4R4G9"/>
<dbReference type="EMBL" id="QZJZ01000040">
    <property type="protein sequence ID" value="RJP59869.1"/>
    <property type="molecule type" value="Genomic_DNA"/>
</dbReference>
<name>A0A3A4R4G9_9BACT</name>
<reference evidence="2 3" key="1">
    <citation type="journal article" date="2017" name="ISME J.">
        <title>Energy and carbon metabolisms in a deep terrestrial subsurface fluid microbial community.</title>
        <authorList>
            <person name="Momper L."/>
            <person name="Jungbluth S.P."/>
            <person name="Lee M.D."/>
            <person name="Amend J.P."/>
        </authorList>
    </citation>
    <scope>NUCLEOTIDE SEQUENCE [LARGE SCALE GENOMIC DNA]</scope>
    <source>
        <strain evidence="2">SURF_26</strain>
    </source>
</reference>
<evidence type="ECO:0000313" key="2">
    <source>
        <dbReference type="EMBL" id="RJP59869.1"/>
    </source>
</evidence>